<dbReference type="GO" id="GO:0004177">
    <property type="term" value="F:aminopeptidase activity"/>
    <property type="evidence" value="ECO:0007669"/>
    <property type="project" value="UniProtKB-UniRule"/>
</dbReference>
<dbReference type="PRINTS" id="PR00111">
    <property type="entry name" value="ABHYDROLASE"/>
</dbReference>
<dbReference type="GO" id="GO:0005737">
    <property type="term" value="C:cytoplasm"/>
    <property type="evidence" value="ECO:0007669"/>
    <property type="project" value="UniProtKB-SubCell"/>
</dbReference>
<dbReference type="RefSeq" id="WP_267776540.1">
    <property type="nucleotide sequence ID" value="NZ_JAPNKE010000002.1"/>
</dbReference>
<name>A0A9X3F1P2_9BACT</name>
<dbReference type="PRINTS" id="PR00793">
    <property type="entry name" value="PROAMNOPTASE"/>
</dbReference>
<dbReference type="PANTHER" id="PTHR43722">
    <property type="entry name" value="PROLINE IMINOPEPTIDASE"/>
    <property type="match status" value="1"/>
</dbReference>
<evidence type="ECO:0000313" key="15">
    <source>
        <dbReference type="EMBL" id="MCY1012954.1"/>
    </source>
</evidence>
<evidence type="ECO:0000256" key="3">
    <source>
        <dbReference type="ARBA" id="ARBA00010088"/>
    </source>
</evidence>
<reference evidence="15" key="1">
    <citation type="submission" date="2022-11" db="EMBL/GenBank/DDBJ databases">
        <title>Minimal conservation of predation-associated metabolite biosynthetic gene clusters underscores biosynthetic potential of Myxococcota including descriptions for ten novel species: Archangium lansinium sp. nov., Myxococcus landrumus sp. nov., Nannocystis bai.</title>
        <authorList>
            <person name="Ahearne A."/>
            <person name="Stevens C."/>
            <person name="Phillips K."/>
        </authorList>
    </citation>
    <scope>NUCLEOTIDE SEQUENCE</scope>
    <source>
        <strain evidence="15">Na p29</strain>
    </source>
</reference>
<dbReference type="Gene3D" id="3.40.50.1820">
    <property type="entry name" value="alpha/beta hydrolase"/>
    <property type="match status" value="1"/>
</dbReference>
<evidence type="ECO:0000256" key="11">
    <source>
        <dbReference type="PIRNR" id="PIRNR006431"/>
    </source>
</evidence>
<dbReference type="AlphaFoldDB" id="A0A9X3F1P2"/>
<keyword evidence="6 11" id="KW-0031">Aminopeptidase</keyword>
<evidence type="ECO:0000256" key="12">
    <source>
        <dbReference type="PIRSR" id="PIRSR006431-1"/>
    </source>
</evidence>
<comment type="caution">
    <text evidence="15">The sequence shown here is derived from an EMBL/GenBank/DDBJ whole genome shotgun (WGS) entry which is preliminary data.</text>
</comment>
<dbReference type="GO" id="GO:0006508">
    <property type="term" value="P:proteolysis"/>
    <property type="evidence" value="ECO:0007669"/>
    <property type="project" value="UniProtKB-KW"/>
</dbReference>
<comment type="similarity">
    <text evidence="3 11 13">Belongs to the peptidase S33 family.</text>
</comment>
<feature type="active site" description="Nucleophile" evidence="12">
    <location>
        <position position="115"/>
    </location>
</feature>
<feature type="active site" evidence="12">
    <location>
        <position position="271"/>
    </location>
</feature>
<evidence type="ECO:0000256" key="2">
    <source>
        <dbReference type="ARBA" id="ARBA00004496"/>
    </source>
</evidence>
<evidence type="ECO:0000256" key="6">
    <source>
        <dbReference type="ARBA" id="ARBA00022438"/>
    </source>
</evidence>
<comment type="catalytic activity">
    <reaction evidence="1 11 13">
        <text>Release of N-terminal proline from a peptide.</text>
        <dbReference type="EC" id="3.4.11.5"/>
    </reaction>
</comment>
<feature type="active site" description="Proton donor" evidence="12">
    <location>
        <position position="299"/>
    </location>
</feature>
<evidence type="ECO:0000256" key="1">
    <source>
        <dbReference type="ARBA" id="ARBA00001585"/>
    </source>
</evidence>
<dbReference type="Pfam" id="PF00561">
    <property type="entry name" value="Abhydrolase_1"/>
    <property type="match status" value="1"/>
</dbReference>
<accession>A0A9X3F1P2</accession>
<dbReference type="SUPFAM" id="SSF53474">
    <property type="entry name" value="alpha/beta-Hydrolases"/>
    <property type="match status" value="1"/>
</dbReference>
<evidence type="ECO:0000256" key="4">
    <source>
        <dbReference type="ARBA" id="ARBA00012568"/>
    </source>
</evidence>
<evidence type="ECO:0000256" key="13">
    <source>
        <dbReference type="RuleBase" id="RU003421"/>
    </source>
</evidence>
<keyword evidence="8 11" id="KW-0645">Protease</keyword>
<evidence type="ECO:0000256" key="7">
    <source>
        <dbReference type="ARBA" id="ARBA00022490"/>
    </source>
</evidence>
<keyword evidence="7 11" id="KW-0963">Cytoplasm</keyword>
<feature type="domain" description="AB hydrolase-1" evidence="14">
    <location>
        <begin position="43"/>
        <end position="303"/>
    </location>
</feature>
<evidence type="ECO:0000256" key="10">
    <source>
        <dbReference type="ARBA" id="ARBA00029605"/>
    </source>
</evidence>
<evidence type="ECO:0000256" key="5">
    <source>
        <dbReference type="ARBA" id="ARBA00021843"/>
    </source>
</evidence>
<organism evidence="15 16">
    <name type="scientific">Nannocystis pusilla</name>
    <dbReference type="NCBI Taxonomy" id="889268"/>
    <lineage>
        <taxon>Bacteria</taxon>
        <taxon>Pseudomonadati</taxon>
        <taxon>Myxococcota</taxon>
        <taxon>Polyangia</taxon>
        <taxon>Nannocystales</taxon>
        <taxon>Nannocystaceae</taxon>
        <taxon>Nannocystis</taxon>
    </lineage>
</organism>
<dbReference type="InterPro" id="IPR002410">
    <property type="entry name" value="Peptidase_S33"/>
</dbReference>
<evidence type="ECO:0000313" key="16">
    <source>
        <dbReference type="Proteomes" id="UP001150924"/>
    </source>
</evidence>
<protein>
    <recommendedName>
        <fullName evidence="5 11">Proline iminopeptidase</fullName>
        <shortName evidence="11">PIP</shortName>
        <ecNumber evidence="4 11">3.4.11.5</ecNumber>
    </recommendedName>
    <alternativeName>
        <fullName evidence="10 11">Prolyl aminopeptidase</fullName>
    </alternativeName>
</protein>
<dbReference type="Proteomes" id="UP001150924">
    <property type="component" value="Unassembled WGS sequence"/>
</dbReference>
<keyword evidence="16" id="KW-1185">Reference proteome</keyword>
<evidence type="ECO:0000259" key="14">
    <source>
        <dbReference type="Pfam" id="PF00561"/>
    </source>
</evidence>
<comment type="subcellular location">
    <subcellularLocation>
        <location evidence="2 11">Cytoplasm</location>
    </subcellularLocation>
</comment>
<proteinExistence type="inferred from homology"/>
<dbReference type="InterPro" id="IPR005944">
    <property type="entry name" value="Pro_iminopeptidase"/>
</dbReference>
<evidence type="ECO:0000256" key="8">
    <source>
        <dbReference type="ARBA" id="ARBA00022670"/>
    </source>
</evidence>
<sequence length="321" mass="36623">MAPPRRRTLYPEIEPYNAGFLQVSGLHRVYFEESGNPDGKPAVFLHGGPGGGTVPDQRRFFDPDRYRIVLFDQRGCGKSTPHAELQDNTTWDLVADIERVREHLNVQRWLVFGGSWGSTLALAYAQKHPRKVTEMVLRGIFLLRRSELRWFYQDGASALFPDAWERFLAPIPAAERGDLMKAYHKRLTSDDAAVRLEAARAWSVWEASTSYLRVNSEQIERAGEDEFSLAFARIEAHYFVHRGFLERDNQLVENVPRIRNIPTVIVQGRYDVVCPPQSAWDLHRAWPEADLRIVDDAGHSAFEPGILHELVAATDRFAADT</sequence>
<evidence type="ECO:0000256" key="9">
    <source>
        <dbReference type="ARBA" id="ARBA00022801"/>
    </source>
</evidence>
<dbReference type="PIRSF" id="PIRSF006431">
    <property type="entry name" value="Pept_S33"/>
    <property type="match status" value="1"/>
</dbReference>
<gene>
    <name evidence="15" type="primary">pip</name>
    <name evidence="15" type="ORF">OV079_46950</name>
</gene>
<dbReference type="InterPro" id="IPR029058">
    <property type="entry name" value="AB_hydrolase_fold"/>
</dbReference>
<dbReference type="InterPro" id="IPR000073">
    <property type="entry name" value="AB_hydrolase_1"/>
</dbReference>
<dbReference type="EMBL" id="JAPNKE010000002">
    <property type="protein sequence ID" value="MCY1012954.1"/>
    <property type="molecule type" value="Genomic_DNA"/>
</dbReference>
<keyword evidence="9 11" id="KW-0378">Hydrolase</keyword>
<dbReference type="PANTHER" id="PTHR43722:SF1">
    <property type="entry name" value="PROLINE IMINOPEPTIDASE"/>
    <property type="match status" value="1"/>
</dbReference>
<dbReference type="EC" id="3.4.11.5" evidence="4 11"/>
<dbReference type="NCBIfam" id="TIGR01249">
    <property type="entry name" value="pro_imino_pep_1"/>
    <property type="match status" value="1"/>
</dbReference>